<evidence type="ECO:0000256" key="3">
    <source>
        <dbReference type="ARBA" id="ARBA00023052"/>
    </source>
</evidence>
<accession>A0A4R2PDP0</accession>
<dbReference type="Gene3D" id="3.40.50.920">
    <property type="match status" value="1"/>
</dbReference>
<keyword evidence="2" id="KW-0560">Oxidoreductase</keyword>
<dbReference type="InterPro" id="IPR033248">
    <property type="entry name" value="Transketolase_C"/>
</dbReference>
<dbReference type="EMBL" id="SLXO01000009">
    <property type="protein sequence ID" value="TCP32568.1"/>
    <property type="molecule type" value="Genomic_DNA"/>
</dbReference>
<reference evidence="6 7" key="1">
    <citation type="submission" date="2019-03" db="EMBL/GenBank/DDBJ databases">
        <title>Genomic Encyclopedia of Type Strains, Phase IV (KMG-IV): sequencing the most valuable type-strain genomes for metagenomic binning, comparative biology and taxonomic classification.</title>
        <authorList>
            <person name="Goeker M."/>
        </authorList>
    </citation>
    <scope>NUCLEOTIDE SEQUENCE [LARGE SCALE GENOMIC DNA]</scope>
    <source>
        <strain evidence="6 7">DSM 2132</strain>
    </source>
</reference>
<dbReference type="PANTHER" id="PTHR43257">
    <property type="entry name" value="PYRUVATE DEHYDROGENASE E1 COMPONENT BETA SUBUNIT"/>
    <property type="match status" value="1"/>
</dbReference>
<proteinExistence type="predicted"/>
<keyword evidence="7" id="KW-1185">Reference proteome</keyword>
<dbReference type="RefSeq" id="WP_132709054.1">
    <property type="nucleotide sequence ID" value="NZ_JACIGF010000009.1"/>
</dbReference>
<dbReference type="AlphaFoldDB" id="A0A4R2PDP0"/>
<dbReference type="Proteomes" id="UP000295399">
    <property type="component" value="Unassembled WGS sequence"/>
</dbReference>
<keyword evidence="6" id="KW-0670">Pyruvate</keyword>
<evidence type="ECO:0000313" key="6">
    <source>
        <dbReference type="EMBL" id="TCP32568.1"/>
    </source>
</evidence>
<dbReference type="SMART" id="SM00861">
    <property type="entry name" value="Transket_pyr"/>
    <property type="match status" value="1"/>
</dbReference>
<feature type="compositionally biased region" description="Low complexity" evidence="4">
    <location>
        <begin position="7"/>
        <end position="25"/>
    </location>
</feature>
<organism evidence="6 7">
    <name type="scientific">Rhodothalassium salexigens DSM 2132</name>
    <dbReference type="NCBI Taxonomy" id="1188247"/>
    <lineage>
        <taxon>Bacteria</taxon>
        <taxon>Pseudomonadati</taxon>
        <taxon>Pseudomonadota</taxon>
        <taxon>Alphaproteobacteria</taxon>
        <taxon>Rhodothalassiales</taxon>
        <taxon>Rhodothalassiaceae</taxon>
        <taxon>Rhodothalassium</taxon>
    </lineage>
</organism>
<evidence type="ECO:0000259" key="5">
    <source>
        <dbReference type="SMART" id="SM00861"/>
    </source>
</evidence>
<dbReference type="Pfam" id="PF02779">
    <property type="entry name" value="Transket_pyr"/>
    <property type="match status" value="1"/>
</dbReference>
<gene>
    <name evidence="6" type="ORF">EV659_10960</name>
</gene>
<dbReference type="SUPFAM" id="SSF52922">
    <property type="entry name" value="TK C-terminal domain-like"/>
    <property type="match status" value="1"/>
</dbReference>
<dbReference type="GO" id="GO:0016491">
    <property type="term" value="F:oxidoreductase activity"/>
    <property type="evidence" value="ECO:0007669"/>
    <property type="project" value="UniProtKB-KW"/>
</dbReference>
<evidence type="ECO:0000256" key="4">
    <source>
        <dbReference type="SAM" id="MobiDB-lite"/>
    </source>
</evidence>
<evidence type="ECO:0000256" key="2">
    <source>
        <dbReference type="ARBA" id="ARBA00023002"/>
    </source>
</evidence>
<dbReference type="Pfam" id="PF02780">
    <property type="entry name" value="Transketolase_C"/>
    <property type="match status" value="1"/>
</dbReference>
<name>A0A4R2PDP0_RHOSA</name>
<keyword evidence="3" id="KW-0786">Thiamine pyrophosphate</keyword>
<comment type="caution">
    <text evidence="6">The sequence shown here is derived from an EMBL/GenBank/DDBJ whole genome shotgun (WGS) entry which is preliminary data.</text>
</comment>
<dbReference type="Gene3D" id="3.40.50.970">
    <property type="match status" value="1"/>
</dbReference>
<dbReference type="InterPro" id="IPR009014">
    <property type="entry name" value="Transketo_C/PFOR_II"/>
</dbReference>
<sequence length="362" mass="36521">MTDRTEPSSAACSSAGYSSLGASPADPSAEPVTYRAALTRALDDAMAADAGVVVIGEDVAGGAGAAAQGGTGGAFGVTAGLYDRFGAERVIDTPIAESAMLSMAAGAAATGLRPVVDLMFADFAHVAADPLVNHIAQAGALFGDAPGQAGHLPLVIRAAFGAGDRSGAQHSQPLHGALLRLPAIRLALPATPADAYALLTHAIACAEPVVVLEHKRLYDTTGPLAGDALPWGRARVVRAGRDATLLAVAGQVAPALDAAERLSGHGIEVEVVDPRTLNPLDLGTLTASLARTGRLAITDEDRCAAEIVAGRLAETAFALLQAPPCLICPAPGPVPFAPGLEDAWAPDAPRIAEALRRLCTDG</sequence>
<dbReference type="SUPFAM" id="SSF52518">
    <property type="entry name" value="Thiamin diphosphate-binding fold (THDP-binding)"/>
    <property type="match status" value="1"/>
</dbReference>
<feature type="region of interest" description="Disordered" evidence="4">
    <location>
        <begin position="1"/>
        <end position="28"/>
    </location>
</feature>
<protein>
    <submittedName>
        <fullName evidence="6">Pyruvate dehydrogenase E1 component beta subunit</fullName>
    </submittedName>
</protein>
<dbReference type="InterPro" id="IPR005475">
    <property type="entry name" value="Transketolase-like_Pyr-bd"/>
</dbReference>
<dbReference type="InterPro" id="IPR029061">
    <property type="entry name" value="THDP-binding"/>
</dbReference>
<feature type="domain" description="Transketolase-like pyrimidine-binding" evidence="5">
    <location>
        <begin position="32"/>
        <end position="220"/>
    </location>
</feature>
<comment type="cofactor">
    <cofactor evidence="1">
        <name>thiamine diphosphate</name>
        <dbReference type="ChEBI" id="CHEBI:58937"/>
    </cofactor>
</comment>
<dbReference type="InParanoid" id="A0A4R2PDP0"/>
<evidence type="ECO:0000256" key="1">
    <source>
        <dbReference type="ARBA" id="ARBA00001964"/>
    </source>
</evidence>
<dbReference type="OrthoDB" id="9780894at2"/>
<evidence type="ECO:0000313" key="7">
    <source>
        <dbReference type="Proteomes" id="UP000295399"/>
    </source>
</evidence>
<dbReference type="PANTHER" id="PTHR43257:SF2">
    <property type="entry name" value="PYRUVATE DEHYDROGENASE E1 COMPONENT SUBUNIT BETA"/>
    <property type="match status" value="1"/>
</dbReference>